<feature type="coiled-coil region" evidence="1">
    <location>
        <begin position="39"/>
        <end position="66"/>
    </location>
</feature>
<accession>A0A0F9II39</accession>
<reference evidence="3" key="1">
    <citation type="journal article" date="2015" name="Nature">
        <title>Complex archaea that bridge the gap between prokaryotes and eukaryotes.</title>
        <authorList>
            <person name="Spang A."/>
            <person name="Saw J.H."/>
            <person name="Jorgensen S.L."/>
            <person name="Zaremba-Niedzwiedzka K."/>
            <person name="Martijn J."/>
            <person name="Lind A.E."/>
            <person name="van Eijk R."/>
            <person name="Schleper C."/>
            <person name="Guy L."/>
            <person name="Ettema T.J."/>
        </authorList>
    </citation>
    <scope>NUCLEOTIDE SEQUENCE</scope>
</reference>
<name>A0A0F9II39_9ZZZZ</name>
<dbReference type="AlphaFoldDB" id="A0A0F9II39"/>
<proteinExistence type="predicted"/>
<evidence type="ECO:0000313" key="3">
    <source>
        <dbReference type="EMBL" id="KKM19449.1"/>
    </source>
</evidence>
<evidence type="ECO:0000256" key="1">
    <source>
        <dbReference type="SAM" id="Coils"/>
    </source>
</evidence>
<evidence type="ECO:0008006" key="4">
    <source>
        <dbReference type="Google" id="ProtNLM"/>
    </source>
</evidence>
<keyword evidence="2" id="KW-0472">Membrane</keyword>
<keyword evidence="2" id="KW-0812">Transmembrane</keyword>
<evidence type="ECO:0000256" key="2">
    <source>
        <dbReference type="SAM" id="Phobius"/>
    </source>
</evidence>
<dbReference type="EMBL" id="LAZR01013984">
    <property type="protein sequence ID" value="KKM19449.1"/>
    <property type="molecule type" value="Genomic_DNA"/>
</dbReference>
<protein>
    <recommendedName>
        <fullName evidence="4">Cell division protein FtsL</fullName>
    </recommendedName>
</protein>
<keyword evidence="1" id="KW-0175">Coiled coil</keyword>
<comment type="caution">
    <text evidence="3">The sequence shown here is derived from an EMBL/GenBank/DDBJ whole genome shotgun (WGS) entry which is preliminary data.</text>
</comment>
<feature type="transmembrane region" description="Helical" evidence="2">
    <location>
        <begin position="12"/>
        <end position="36"/>
    </location>
</feature>
<organism evidence="3">
    <name type="scientific">marine sediment metagenome</name>
    <dbReference type="NCBI Taxonomy" id="412755"/>
    <lineage>
        <taxon>unclassified sequences</taxon>
        <taxon>metagenomes</taxon>
        <taxon>ecological metagenomes</taxon>
    </lineage>
</organism>
<sequence>MSIRRMHEGGGVSSFFTTALLVLTLFAGIFAIVWTVSGITSLEYQIGELENRKARALKERKKIESELYTLRSMQYVQEQGLGLSIPDRQRVFYVKSDRFTVRQAVDRNKGEQ</sequence>
<gene>
    <name evidence="3" type="ORF">LCGC14_1655560</name>
</gene>
<keyword evidence="2" id="KW-1133">Transmembrane helix</keyword>